<dbReference type="SUPFAM" id="SSF55811">
    <property type="entry name" value="Nudix"/>
    <property type="match status" value="1"/>
</dbReference>
<sequence length="163" mass="18919">MTSRIVNWDGEVHLTWFETNQPPLQIEHVTSVHGFCFDGATILLVDLDKRGWDFPGGHVEAGERPEESFAREAMEEGYVEGDSSLLGYIIVDHSRNANWNEKSVYPQIGYQLFYKMNITKVHPFLGEFESSRRLFISPDQVNQFYDGWHELYHEMITCATKDK</sequence>
<dbReference type="Gene3D" id="3.90.79.10">
    <property type="entry name" value="Nucleoside Triphosphate Pyrophosphohydrolase"/>
    <property type="match status" value="1"/>
</dbReference>
<dbReference type="Pfam" id="PF00293">
    <property type="entry name" value="NUDIX"/>
    <property type="match status" value="1"/>
</dbReference>
<dbReference type="EMBL" id="JAFBCV010000001">
    <property type="protein sequence ID" value="MBM7836917.1"/>
    <property type="molecule type" value="Genomic_DNA"/>
</dbReference>
<proteinExistence type="predicted"/>
<gene>
    <name evidence="2" type="ORF">JOC54_000148</name>
</gene>
<dbReference type="InterPro" id="IPR000086">
    <property type="entry name" value="NUDIX_hydrolase_dom"/>
</dbReference>
<feature type="domain" description="Nudix hydrolase" evidence="1">
    <location>
        <begin position="27"/>
        <end position="157"/>
    </location>
</feature>
<keyword evidence="3" id="KW-1185">Reference proteome</keyword>
<evidence type="ECO:0000259" key="1">
    <source>
        <dbReference type="PROSITE" id="PS51462"/>
    </source>
</evidence>
<dbReference type="RefSeq" id="WP_204463652.1">
    <property type="nucleotide sequence ID" value="NZ_JAFBCV010000001.1"/>
</dbReference>
<evidence type="ECO:0000313" key="3">
    <source>
        <dbReference type="Proteomes" id="UP001179280"/>
    </source>
</evidence>
<protein>
    <submittedName>
        <fullName evidence="2">8-oxo-dGTP pyrophosphatase MutT (NUDIX family)</fullName>
    </submittedName>
</protein>
<dbReference type="CDD" id="cd02883">
    <property type="entry name" value="NUDIX_Hydrolase"/>
    <property type="match status" value="1"/>
</dbReference>
<dbReference type="InterPro" id="IPR015797">
    <property type="entry name" value="NUDIX_hydrolase-like_dom_sf"/>
</dbReference>
<organism evidence="2 3">
    <name type="scientific">Shouchella xiaoxiensis</name>
    <dbReference type="NCBI Taxonomy" id="766895"/>
    <lineage>
        <taxon>Bacteria</taxon>
        <taxon>Bacillati</taxon>
        <taxon>Bacillota</taxon>
        <taxon>Bacilli</taxon>
        <taxon>Bacillales</taxon>
        <taxon>Bacillaceae</taxon>
        <taxon>Shouchella</taxon>
    </lineage>
</organism>
<reference evidence="2" key="1">
    <citation type="submission" date="2021-01" db="EMBL/GenBank/DDBJ databases">
        <title>Genomic Encyclopedia of Type Strains, Phase IV (KMG-IV): sequencing the most valuable type-strain genomes for metagenomic binning, comparative biology and taxonomic classification.</title>
        <authorList>
            <person name="Goeker M."/>
        </authorList>
    </citation>
    <scope>NUCLEOTIDE SEQUENCE</scope>
    <source>
        <strain evidence="2">DSM 21943</strain>
    </source>
</reference>
<evidence type="ECO:0000313" key="2">
    <source>
        <dbReference type="EMBL" id="MBM7836917.1"/>
    </source>
</evidence>
<name>A0ABS2SN17_9BACI</name>
<dbReference type="Proteomes" id="UP001179280">
    <property type="component" value="Unassembled WGS sequence"/>
</dbReference>
<accession>A0ABS2SN17</accession>
<dbReference type="PROSITE" id="PS51462">
    <property type="entry name" value="NUDIX"/>
    <property type="match status" value="1"/>
</dbReference>
<comment type="caution">
    <text evidence="2">The sequence shown here is derived from an EMBL/GenBank/DDBJ whole genome shotgun (WGS) entry which is preliminary data.</text>
</comment>